<dbReference type="Gene3D" id="3.30.450.40">
    <property type="match status" value="1"/>
</dbReference>
<dbReference type="AlphaFoldDB" id="A0A4Q7V2I7"/>
<reference evidence="2 3" key="1">
    <citation type="submission" date="2019-02" db="EMBL/GenBank/DDBJ databases">
        <title>Sequencing the genomes of 1000 actinobacteria strains.</title>
        <authorList>
            <person name="Klenk H.-P."/>
        </authorList>
    </citation>
    <scope>NUCLEOTIDE SEQUENCE [LARGE SCALE GENOMIC DNA]</scope>
    <source>
        <strain evidence="2 3">DSM 45779</strain>
    </source>
</reference>
<dbReference type="RefSeq" id="WP_242623182.1">
    <property type="nucleotide sequence ID" value="NZ_SHKL01000001.1"/>
</dbReference>
<accession>A0A4Q7V2I7</accession>
<gene>
    <name evidence="2" type="ORF">EV383_3687</name>
</gene>
<dbReference type="EMBL" id="SHKL01000001">
    <property type="protein sequence ID" value="RZT86789.1"/>
    <property type="molecule type" value="Genomic_DNA"/>
</dbReference>
<organism evidence="2 3">
    <name type="scientific">Pseudonocardia sediminis</name>
    <dbReference type="NCBI Taxonomy" id="1397368"/>
    <lineage>
        <taxon>Bacteria</taxon>
        <taxon>Bacillati</taxon>
        <taxon>Actinomycetota</taxon>
        <taxon>Actinomycetes</taxon>
        <taxon>Pseudonocardiales</taxon>
        <taxon>Pseudonocardiaceae</taxon>
        <taxon>Pseudonocardia</taxon>
    </lineage>
</organism>
<dbReference type="GO" id="GO:0003723">
    <property type="term" value="F:RNA binding"/>
    <property type="evidence" value="ECO:0007669"/>
    <property type="project" value="InterPro"/>
</dbReference>
<keyword evidence="3" id="KW-1185">Reference proteome</keyword>
<name>A0A4Q7V2I7_PSEST</name>
<dbReference type="SUPFAM" id="SSF55781">
    <property type="entry name" value="GAF domain-like"/>
    <property type="match status" value="1"/>
</dbReference>
<protein>
    <recommendedName>
        <fullName evidence="1">ANTAR domain-containing protein</fullName>
    </recommendedName>
</protein>
<dbReference type="SMART" id="SM01012">
    <property type="entry name" value="ANTAR"/>
    <property type="match status" value="1"/>
</dbReference>
<dbReference type="Proteomes" id="UP000291591">
    <property type="component" value="Unassembled WGS sequence"/>
</dbReference>
<evidence type="ECO:0000313" key="2">
    <source>
        <dbReference type="EMBL" id="RZT86789.1"/>
    </source>
</evidence>
<comment type="caution">
    <text evidence="2">The sequence shown here is derived from an EMBL/GenBank/DDBJ whole genome shotgun (WGS) entry which is preliminary data.</text>
</comment>
<feature type="domain" description="ANTAR" evidence="1">
    <location>
        <begin position="201"/>
        <end position="263"/>
    </location>
</feature>
<evidence type="ECO:0000259" key="1">
    <source>
        <dbReference type="SMART" id="SM01012"/>
    </source>
</evidence>
<dbReference type="InterPro" id="IPR005561">
    <property type="entry name" value="ANTAR"/>
</dbReference>
<evidence type="ECO:0000313" key="3">
    <source>
        <dbReference type="Proteomes" id="UP000291591"/>
    </source>
</evidence>
<sequence>MSGDGTDHDRDEDRRRRLLDLMTAGAGEPSDGRARLGRVCALAVSEVGVSGAGITVMAGLAGGLAGSRDQLWATGPVARRLEALQLTAGEGPCLDAYASGAPVLVGDLGQDTSRWLGFTPEALQAGAAAVFSLPLQVGAVRLGTLDLHRDTTGPLTRGQFADALVLAGLATEVLLELTVSGPDVGSDAAAVPVGVGPSTPEENGTAGATADMGWLPGVHAEVHQASGMVSGAEGIGVDRALLRIRAHAFAHSEPIEQVARRIVDRELILDPDDGGPTRPGVEEDR</sequence>
<proteinExistence type="predicted"/>
<dbReference type="InterPro" id="IPR029016">
    <property type="entry name" value="GAF-like_dom_sf"/>
</dbReference>